<accession>A0AC35TN84</accession>
<evidence type="ECO:0000313" key="1">
    <source>
        <dbReference type="Proteomes" id="UP000095286"/>
    </source>
</evidence>
<dbReference type="Proteomes" id="UP000095286">
    <property type="component" value="Unplaced"/>
</dbReference>
<reference evidence="2" key="1">
    <citation type="submission" date="2016-11" db="UniProtKB">
        <authorList>
            <consortium name="WormBaseParasite"/>
        </authorList>
    </citation>
    <scope>IDENTIFICATION</scope>
    <source>
        <strain evidence="2">KR3021</strain>
    </source>
</reference>
<dbReference type="WBParaSite" id="RSKR_0000228200.1">
    <property type="protein sequence ID" value="RSKR_0000228200.1"/>
    <property type="gene ID" value="RSKR_0000228200"/>
</dbReference>
<organism evidence="1 2">
    <name type="scientific">Rhabditophanes sp. KR3021</name>
    <dbReference type="NCBI Taxonomy" id="114890"/>
    <lineage>
        <taxon>Eukaryota</taxon>
        <taxon>Metazoa</taxon>
        <taxon>Ecdysozoa</taxon>
        <taxon>Nematoda</taxon>
        <taxon>Chromadorea</taxon>
        <taxon>Rhabditida</taxon>
        <taxon>Tylenchina</taxon>
        <taxon>Panagrolaimomorpha</taxon>
        <taxon>Strongyloidoidea</taxon>
        <taxon>Alloionematidae</taxon>
        <taxon>Rhabditophanes</taxon>
    </lineage>
</organism>
<sequence length="133" mass="15450">METFRPQINVSVQNYINNKSEDGQPQQNVPPSQRMILNNAEQIERYNQTQVDRQVLENPLTPPAEMRITRKCSRCGTTETKQWRKSGKEYLCNCCSQYQKRTGRPRPLNLSKKGSLTRIRKPARIQTVGSRIN</sequence>
<proteinExistence type="predicted"/>
<evidence type="ECO:0000313" key="2">
    <source>
        <dbReference type="WBParaSite" id="RSKR_0000228200.1"/>
    </source>
</evidence>
<protein>
    <submittedName>
        <fullName evidence="2">GATA-type domain-containing protein</fullName>
    </submittedName>
</protein>
<name>A0AC35TN84_9BILA</name>